<dbReference type="GO" id="GO:0016020">
    <property type="term" value="C:membrane"/>
    <property type="evidence" value="ECO:0007669"/>
    <property type="project" value="TreeGrafter"/>
</dbReference>
<dbReference type="PANTHER" id="PTHR45820:SF9">
    <property type="entry name" value="FI23527P1"/>
    <property type="match status" value="1"/>
</dbReference>
<dbReference type="OrthoDB" id="29444at2759"/>
<comment type="similarity">
    <text evidence="1">Belongs to the cation diffusion facilitator (CDF) transporter (TC 2.A.4) family. SLC30A subfamily.</text>
</comment>
<evidence type="ECO:0000313" key="5">
    <source>
        <dbReference type="Proteomes" id="UP000324222"/>
    </source>
</evidence>
<dbReference type="AlphaFoldDB" id="A0A5B7G198"/>
<keyword evidence="2" id="KW-0862">Zinc</keyword>
<evidence type="ECO:0000313" key="4">
    <source>
        <dbReference type="EMBL" id="MPC50244.1"/>
    </source>
</evidence>
<evidence type="ECO:0008006" key="6">
    <source>
        <dbReference type="Google" id="ProtNLM"/>
    </source>
</evidence>
<feature type="compositionally biased region" description="Basic and acidic residues" evidence="3">
    <location>
        <begin position="184"/>
        <end position="194"/>
    </location>
</feature>
<sequence>MMVCAAVVHWDNGGVVALYIDPALAVTSAALLIWLSHPYVLCGEIREARRQFITRGVLTRGTPAGKECCHILLQTIPGHIDVEDFHGRVMKEFPAIVNVHHLHIWTLTPSKVTIQPECLTTNTGTLEVEDPSACLLRCKFEQCFERECCKSCSPHAHLSSVSSSGGMRHTGTPGEASCSGAASHECEAVKEQDTPRAGGENEVSGAVGTLACELERETDAATAPPDTSHDALLSKETMALQDLGAGACEASQPAEVPRKEKTVVFASLKGEHEVEKPSHPSPAQDVTVEQVDRLGEQDGAARTRARITTAGVSPEEEPTDRTCLLEHRC</sequence>
<comment type="caution">
    <text evidence="4">The sequence shown here is derived from an EMBL/GenBank/DDBJ whole genome shotgun (WGS) entry which is preliminary data.</text>
</comment>
<dbReference type="GO" id="GO:0006882">
    <property type="term" value="P:intracellular zinc ion homeostasis"/>
    <property type="evidence" value="ECO:0007669"/>
    <property type="project" value="TreeGrafter"/>
</dbReference>
<dbReference type="GO" id="GO:0005385">
    <property type="term" value="F:zinc ion transmembrane transporter activity"/>
    <property type="evidence" value="ECO:0007669"/>
    <property type="project" value="TreeGrafter"/>
</dbReference>
<evidence type="ECO:0000256" key="1">
    <source>
        <dbReference type="ARBA" id="ARBA00008873"/>
    </source>
</evidence>
<evidence type="ECO:0000256" key="3">
    <source>
        <dbReference type="SAM" id="MobiDB-lite"/>
    </source>
</evidence>
<proteinExistence type="inferred from homology"/>
<evidence type="ECO:0000256" key="2">
    <source>
        <dbReference type="ARBA" id="ARBA00022833"/>
    </source>
</evidence>
<name>A0A5B7G198_PORTR</name>
<feature type="region of interest" description="Disordered" evidence="3">
    <location>
        <begin position="160"/>
        <end position="203"/>
    </location>
</feature>
<gene>
    <name evidence="4" type="ORF">E2C01_044068</name>
</gene>
<reference evidence="4 5" key="1">
    <citation type="submission" date="2019-05" db="EMBL/GenBank/DDBJ databases">
        <title>Another draft genome of Portunus trituberculatus and its Hox gene families provides insights of decapod evolution.</title>
        <authorList>
            <person name="Jeong J.-H."/>
            <person name="Song I."/>
            <person name="Kim S."/>
            <person name="Choi T."/>
            <person name="Kim D."/>
            <person name="Ryu S."/>
            <person name="Kim W."/>
        </authorList>
    </citation>
    <scope>NUCLEOTIDE SEQUENCE [LARGE SCALE GENOMIC DNA]</scope>
    <source>
        <tissue evidence="4">Muscle</tissue>
    </source>
</reference>
<dbReference type="GO" id="GO:0010312">
    <property type="term" value="P:detoxification of zinc ion"/>
    <property type="evidence" value="ECO:0007669"/>
    <property type="project" value="TreeGrafter"/>
</dbReference>
<organism evidence="4 5">
    <name type="scientific">Portunus trituberculatus</name>
    <name type="common">Swimming crab</name>
    <name type="synonym">Neptunus trituberculatus</name>
    <dbReference type="NCBI Taxonomy" id="210409"/>
    <lineage>
        <taxon>Eukaryota</taxon>
        <taxon>Metazoa</taxon>
        <taxon>Ecdysozoa</taxon>
        <taxon>Arthropoda</taxon>
        <taxon>Crustacea</taxon>
        <taxon>Multicrustacea</taxon>
        <taxon>Malacostraca</taxon>
        <taxon>Eumalacostraca</taxon>
        <taxon>Eucarida</taxon>
        <taxon>Decapoda</taxon>
        <taxon>Pleocyemata</taxon>
        <taxon>Brachyura</taxon>
        <taxon>Eubrachyura</taxon>
        <taxon>Portunoidea</taxon>
        <taxon>Portunidae</taxon>
        <taxon>Portuninae</taxon>
        <taxon>Portunus</taxon>
    </lineage>
</organism>
<dbReference type="Proteomes" id="UP000324222">
    <property type="component" value="Unassembled WGS sequence"/>
</dbReference>
<dbReference type="PANTHER" id="PTHR45820">
    <property type="entry name" value="FI23527P1"/>
    <property type="match status" value="1"/>
</dbReference>
<accession>A0A5B7G198</accession>
<keyword evidence="5" id="KW-1185">Reference proteome</keyword>
<dbReference type="EMBL" id="VSRR010009378">
    <property type="protein sequence ID" value="MPC50244.1"/>
    <property type="molecule type" value="Genomic_DNA"/>
</dbReference>
<protein>
    <recommendedName>
        <fullName evidence="6">Zinc transporter 10</fullName>
    </recommendedName>
</protein>